<dbReference type="InterPro" id="IPR050983">
    <property type="entry name" value="GST_Omega/HSP26"/>
</dbReference>
<dbReference type="PANTHER" id="PTHR43968:SF6">
    <property type="entry name" value="GLUTATHIONE S-TRANSFERASE OMEGA"/>
    <property type="match status" value="1"/>
</dbReference>
<dbReference type="Pfam" id="PF13417">
    <property type="entry name" value="GST_N_3"/>
    <property type="match status" value="1"/>
</dbReference>
<evidence type="ECO:0000313" key="4">
    <source>
        <dbReference type="EMBL" id="KLO10067.1"/>
    </source>
</evidence>
<evidence type="ECO:0000256" key="1">
    <source>
        <dbReference type="ARBA" id="ARBA00023002"/>
    </source>
</evidence>
<dbReference type="PROSITE" id="PS50405">
    <property type="entry name" value="GST_CTER"/>
    <property type="match status" value="1"/>
</dbReference>
<sequence length="239" mass="26525">MSEQLTLYTARVCPYAQRAEIALAEVGAKYTRFEIDLQNKPVWYAPQVNPASKVPAVAYGGPEVPPDQPSRDSVKIAESLVLLEFVADLHPGSPLLPKDPVQRAQVRFFIDAVSNKVPANWFAFMARGESPDALISGLETIQSLLPEGKKFAVGDEFTIADAAIAPFLTRIATTLGNDIGVYEEGQGKKVYETIWKSPKFAKLQKYYENLTERSSVRETYNEQLIKDTLGARFTPKRNA</sequence>
<dbReference type="InParanoid" id="A0A0H2RET3"/>
<dbReference type="InterPro" id="IPR040079">
    <property type="entry name" value="Glutathione_S-Trfase"/>
</dbReference>
<dbReference type="OrthoDB" id="202840at2759"/>
<protein>
    <submittedName>
        <fullName evidence="4">Glutathione S-transferase</fullName>
    </submittedName>
</protein>
<evidence type="ECO:0000313" key="5">
    <source>
        <dbReference type="Proteomes" id="UP000053477"/>
    </source>
</evidence>
<dbReference type="GO" id="GO:0045174">
    <property type="term" value="F:glutathione dehydrogenase (ascorbate) activity"/>
    <property type="evidence" value="ECO:0007669"/>
    <property type="project" value="UniProtKB-ARBA"/>
</dbReference>
<keyword evidence="1" id="KW-0560">Oxidoreductase</keyword>
<dbReference type="InterPro" id="IPR005442">
    <property type="entry name" value="GST_omega"/>
</dbReference>
<reference evidence="4 5" key="1">
    <citation type="submission" date="2015-04" db="EMBL/GenBank/DDBJ databases">
        <title>Complete genome sequence of Schizopora paradoxa KUC8140, a cosmopolitan wood degrader in East Asia.</title>
        <authorList>
            <consortium name="DOE Joint Genome Institute"/>
            <person name="Min B."/>
            <person name="Park H."/>
            <person name="Jang Y."/>
            <person name="Kim J.-J."/>
            <person name="Kim K.H."/>
            <person name="Pangilinan J."/>
            <person name="Lipzen A."/>
            <person name="Riley R."/>
            <person name="Grigoriev I.V."/>
            <person name="Spatafora J.W."/>
            <person name="Choi I.-G."/>
        </authorList>
    </citation>
    <scope>NUCLEOTIDE SEQUENCE [LARGE SCALE GENOMIC DNA]</scope>
    <source>
        <strain evidence="4 5">KUC8140</strain>
    </source>
</reference>
<gene>
    <name evidence="4" type="ORF">SCHPADRAFT_878639</name>
</gene>
<dbReference type="SUPFAM" id="SSF47616">
    <property type="entry name" value="GST C-terminal domain-like"/>
    <property type="match status" value="1"/>
</dbReference>
<dbReference type="PROSITE" id="PS50404">
    <property type="entry name" value="GST_NTER"/>
    <property type="match status" value="1"/>
</dbReference>
<feature type="domain" description="GST C-terminal" evidence="3">
    <location>
        <begin position="99"/>
        <end position="239"/>
    </location>
</feature>
<dbReference type="PANTHER" id="PTHR43968">
    <property type="match status" value="1"/>
</dbReference>
<keyword evidence="4" id="KW-0808">Transferase</keyword>
<dbReference type="EMBL" id="KQ086037">
    <property type="protein sequence ID" value="KLO10067.1"/>
    <property type="molecule type" value="Genomic_DNA"/>
</dbReference>
<dbReference type="GO" id="GO:0005737">
    <property type="term" value="C:cytoplasm"/>
    <property type="evidence" value="ECO:0007669"/>
    <property type="project" value="InterPro"/>
</dbReference>
<dbReference type="SFLD" id="SFLDG00358">
    <property type="entry name" value="Main_(cytGST)"/>
    <property type="match status" value="1"/>
</dbReference>
<dbReference type="Pfam" id="PF13410">
    <property type="entry name" value="GST_C_2"/>
    <property type="match status" value="1"/>
</dbReference>
<dbReference type="SUPFAM" id="SSF52833">
    <property type="entry name" value="Thioredoxin-like"/>
    <property type="match status" value="1"/>
</dbReference>
<evidence type="ECO:0000259" key="2">
    <source>
        <dbReference type="PROSITE" id="PS50404"/>
    </source>
</evidence>
<keyword evidence="5" id="KW-1185">Reference proteome</keyword>
<dbReference type="STRING" id="27342.A0A0H2RET3"/>
<dbReference type="GO" id="GO:0004364">
    <property type="term" value="F:glutathione transferase activity"/>
    <property type="evidence" value="ECO:0007669"/>
    <property type="project" value="InterPro"/>
</dbReference>
<dbReference type="SFLD" id="SFLDS00019">
    <property type="entry name" value="Glutathione_Transferase_(cytos"/>
    <property type="match status" value="1"/>
</dbReference>
<organism evidence="4 5">
    <name type="scientific">Schizopora paradoxa</name>
    <dbReference type="NCBI Taxonomy" id="27342"/>
    <lineage>
        <taxon>Eukaryota</taxon>
        <taxon>Fungi</taxon>
        <taxon>Dikarya</taxon>
        <taxon>Basidiomycota</taxon>
        <taxon>Agaricomycotina</taxon>
        <taxon>Agaricomycetes</taxon>
        <taxon>Hymenochaetales</taxon>
        <taxon>Schizoporaceae</taxon>
        <taxon>Schizopora</taxon>
    </lineage>
</organism>
<dbReference type="Gene3D" id="1.20.1050.10">
    <property type="match status" value="1"/>
</dbReference>
<dbReference type="InterPro" id="IPR010987">
    <property type="entry name" value="Glutathione-S-Trfase_C-like"/>
</dbReference>
<dbReference type="PRINTS" id="PR01625">
    <property type="entry name" value="GSTRNSFRASEO"/>
</dbReference>
<proteinExistence type="predicted"/>
<dbReference type="Gene3D" id="3.40.30.10">
    <property type="entry name" value="Glutaredoxin"/>
    <property type="match status" value="1"/>
</dbReference>
<name>A0A0H2RET3_9AGAM</name>
<dbReference type="InterPro" id="IPR004045">
    <property type="entry name" value="Glutathione_S-Trfase_N"/>
</dbReference>
<dbReference type="AlphaFoldDB" id="A0A0H2RET3"/>
<dbReference type="InterPro" id="IPR036282">
    <property type="entry name" value="Glutathione-S-Trfase_C_sf"/>
</dbReference>
<feature type="domain" description="GST N-terminal" evidence="2">
    <location>
        <begin position="3"/>
        <end position="94"/>
    </location>
</feature>
<evidence type="ECO:0000259" key="3">
    <source>
        <dbReference type="PROSITE" id="PS50405"/>
    </source>
</evidence>
<dbReference type="Proteomes" id="UP000053477">
    <property type="component" value="Unassembled WGS sequence"/>
</dbReference>
<accession>A0A0H2RET3</accession>
<dbReference type="InterPro" id="IPR036249">
    <property type="entry name" value="Thioredoxin-like_sf"/>
</dbReference>